<keyword evidence="4" id="KW-1185">Reference proteome</keyword>
<evidence type="ECO:0000313" key="4">
    <source>
        <dbReference type="Proteomes" id="UP001237642"/>
    </source>
</evidence>
<accession>A0AAD8I9H1</accession>
<evidence type="ECO:0000256" key="1">
    <source>
        <dbReference type="ARBA" id="ARBA00022821"/>
    </source>
</evidence>
<evidence type="ECO:0000313" key="3">
    <source>
        <dbReference type="EMBL" id="KAK1380951.1"/>
    </source>
</evidence>
<dbReference type="Pfam" id="PF02893">
    <property type="entry name" value="GRAM"/>
    <property type="match status" value="1"/>
</dbReference>
<dbReference type="Proteomes" id="UP001237642">
    <property type="component" value="Unassembled WGS sequence"/>
</dbReference>
<dbReference type="EMBL" id="JAUIZM010000006">
    <property type="protein sequence ID" value="KAK1380951.1"/>
    <property type="molecule type" value="Genomic_DNA"/>
</dbReference>
<reference evidence="3" key="2">
    <citation type="submission" date="2023-05" db="EMBL/GenBank/DDBJ databases">
        <authorList>
            <person name="Schelkunov M.I."/>
        </authorList>
    </citation>
    <scope>NUCLEOTIDE SEQUENCE</scope>
    <source>
        <strain evidence="3">Hsosn_3</strain>
        <tissue evidence="3">Leaf</tissue>
    </source>
</reference>
<gene>
    <name evidence="3" type="ORF">POM88_027695</name>
</gene>
<dbReference type="InterPro" id="IPR001611">
    <property type="entry name" value="Leu-rich_rpt"/>
</dbReference>
<feature type="domain" description="GRAM" evidence="2">
    <location>
        <begin position="597"/>
        <end position="663"/>
    </location>
</feature>
<reference evidence="3" key="1">
    <citation type="submission" date="2023-02" db="EMBL/GenBank/DDBJ databases">
        <title>Genome of toxic invasive species Heracleum sosnowskyi carries increased number of genes despite the absence of recent whole-genome duplications.</title>
        <authorList>
            <person name="Schelkunov M."/>
            <person name="Shtratnikova V."/>
            <person name="Makarenko M."/>
            <person name="Klepikova A."/>
            <person name="Omelchenko D."/>
            <person name="Novikova G."/>
            <person name="Obukhova E."/>
            <person name="Bogdanov V."/>
            <person name="Penin A."/>
            <person name="Logacheva M."/>
        </authorList>
    </citation>
    <scope>NUCLEOTIDE SEQUENCE</scope>
    <source>
        <strain evidence="3">Hsosn_3</strain>
        <tissue evidence="3">Leaf</tissue>
    </source>
</reference>
<keyword evidence="1" id="KW-0611">Plant defense</keyword>
<dbReference type="GO" id="GO:0006952">
    <property type="term" value="P:defense response"/>
    <property type="evidence" value="ECO:0007669"/>
    <property type="project" value="InterPro"/>
</dbReference>
<dbReference type="Gene3D" id="2.30.29.30">
    <property type="entry name" value="Pleckstrin-homology domain (PH domain)/Phosphotyrosine-binding domain (PTB)"/>
    <property type="match status" value="1"/>
</dbReference>
<dbReference type="InterPro" id="IPR032675">
    <property type="entry name" value="LRR_dom_sf"/>
</dbReference>
<proteinExistence type="predicted"/>
<dbReference type="InterPro" id="IPR044974">
    <property type="entry name" value="Disease_R_plants"/>
</dbReference>
<dbReference type="AlphaFoldDB" id="A0AAD8I9H1"/>
<dbReference type="PROSITE" id="PS51450">
    <property type="entry name" value="LRR"/>
    <property type="match status" value="1"/>
</dbReference>
<dbReference type="Pfam" id="PF23286">
    <property type="entry name" value="LRR_13"/>
    <property type="match status" value="1"/>
</dbReference>
<dbReference type="InterPro" id="IPR011993">
    <property type="entry name" value="PH-like_dom_sf"/>
</dbReference>
<comment type="caution">
    <text evidence="3">The sequence shown here is derived from an EMBL/GenBank/DDBJ whole genome shotgun (WGS) entry which is preliminary data.</text>
</comment>
<dbReference type="PANTHER" id="PTHR11017">
    <property type="entry name" value="LEUCINE-RICH REPEAT-CONTAINING PROTEIN"/>
    <property type="match status" value="1"/>
</dbReference>
<evidence type="ECO:0000259" key="2">
    <source>
        <dbReference type="SMART" id="SM00568"/>
    </source>
</evidence>
<protein>
    <submittedName>
        <fullName evidence="3">TMV resistance protein N</fullName>
    </submittedName>
</protein>
<dbReference type="SUPFAM" id="SSF52058">
    <property type="entry name" value="L domain-like"/>
    <property type="match status" value="1"/>
</dbReference>
<dbReference type="InterPro" id="IPR058546">
    <property type="entry name" value="RPS4B/Roq1-like_LRR"/>
</dbReference>
<dbReference type="InterPro" id="IPR004182">
    <property type="entry name" value="GRAM"/>
</dbReference>
<dbReference type="Gene3D" id="3.80.10.10">
    <property type="entry name" value="Ribonuclease Inhibitor"/>
    <property type="match status" value="2"/>
</dbReference>
<name>A0AAD8I9H1_9APIA</name>
<dbReference type="SMART" id="SM00568">
    <property type="entry name" value="GRAM"/>
    <property type="match status" value="1"/>
</dbReference>
<dbReference type="PANTHER" id="PTHR11017:SF587">
    <property type="entry name" value="NB-ARC DOMAIN PROTEIN"/>
    <property type="match status" value="1"/>
</dbReference>
<organism evidence="3 4">
    <name type="scientific">Heracleum sosnowskyi</name>
    <dbReference type="NCBI Taxonomy" id="360622"/>
    <lineage>
        <taxon>Eukaryota</taxon>
        <taxon>Viridiplantae</taxon>
        <taxon>Streptophyta</taxon>
        <taxon>Embryophyta</taxon>
        <taxon>Tracheophyta</taxon>
        <taxon>Spermatophyta</taxon>
        <taxon>Magnoliopsida</taxon>
        <taxon>eudicotyledons</taxon>
        <taxon>Gunneridae</taxon>
        <taxon>Pentapetalae</taxon>
        <taxon>asterids</taxon>
        <taxon>campanulids</taxon>
        <taxon>Apiales</taxon>
        <taxon>Apiaceae</taxon>
        <taxon>Apioideae</taxon>
        <taxon>apioid superclade</taxon>
        <taxon>Tordylieae</taxon>
        <taxon>Tordyliinae</taxon>
        <taxon>Heracleum</taxon>
    </lineage>
</organism>
<sequence>MGTDRLEAIVLDLPRQVYEMEWNDEAFEKMKNLRMLKVDQYQIGCISKAPKHLPNNLRVLFWDDYPSSSLPPDFHPRKLVILELRYSRFAIGKPFKKYDYLTHMDLRHCSAIKEVPDISQIPNLVDLSFDGCTNLVKFHDSVGFLNKLVRLSVWGCTSLKIFPSLVKLTALEHLDFRSSSKLERFPDVLGRMEKIRFIDVGETAIKKLPSSFGNLIGLEKLCLTRCIWLTDLPSSFLALQNLKELDMGNCPKIRKCLRMFKKHGQIVQGSVTSVLNLVLLNVKYCDLSDDDVYIILSSFNKLEKLNLSGNKFVTIPTCIKECFHLETLQMDYCSFLHDIPEIPPSLRDISTDFCRSLTKQSSNILLSQGLKEVKNLHVQVPGRGIPDWFDHRVKGESLSFWFSGNFPVISVCSVFGGQEELWLDFQLNLFINGRRVYVYRNNYTVKLEHLTWLHDLRTEMSSKQWRDLDTYIHHDWNHGELTFELSKGTVNWCGVHAYKQETDMKNIVFTNPDSENWSMASDQFDEESEGYFSCTSDEDEENTTKDLKKTLGSWKIINLWKRIHHHFKLRRPVVLIENFRNMLIMVIYIIIAGGRANLFKYEFGIREQEKMLKASQCYFRSSAGLIAGVLFISSEKVAFCDELVRKHQLVIPIEMIKTVKQGKMNQPAEEYIEIITEYNADFRFIGLLQYEKACSSLMKAIAKNK</sequence>